<proteinExistence type="predicted"/>
<dbReference type="Proteomes" id="UP000620591">
    <property type="component" value="Unassembled WGS sequence"/>
</dbReference>
<dbReference type="InterPro" id="IPR051910">
    <property type="entry name" value="ComF/GntX_DNA_util-trans"/>
</dbReference>
<reference evidence="1" key="1">
    <citation type="submission" date="2020-09" db="EMBL/GenBank/DDBJ databases">
        <title>Novel species in genus Aeromicrobium.</title>
        <authorList>
            <person name="Zhang G."/>
        </authorList>
    </citation>
    <scope>NUCLEOTIDE SEQUENCE</scope>
    <source>
        <strain evidence="1">Zg-636</strain>
    </source>
</reference>
<dbReference type="PANTHER" id="PTHR47505:SF1">
    <property type="entry name" value="DNA UTILIZATION PROTEIN YHGH"/>
    <property type="match status" value="1"/>
</dbReference>
<comment type="caution">
    <text evidence="1">The sequence shown here is derived from an EMBL/GenBank/DDBJ whole genome shotgun (WGS) entry which is preliminary data.</text>
</comment>
<organism evidence="1 2">
    <name type="scientific">Aeromicrobium senzhongii</name>
    <dbReference type="NCBI Taxonomy" id="2663859"/>
    <lineage>
        <taxon>Bacteria</taxon>
        <taxon>Bacillati</taxon>
        <taxon>Actinomycetota</taxon>
        <taxon>Actinomycetes</taxon>
        <taxon>Propionibacteriales</taxon>
        <taxon>Nocardioidaceae</taxon>
        <taxon>Aeromicrobium</taxon>
    </lineage>
</organism>
<dbReference type="EMBL" id="JACTVM010000001">
    <property type="protein sequence ID" value="MBC9225764.1"/>
    <property type="molecule type" value="Genomic_DNA"/>
</dbReference>
<dbReference type="SUPFAM" id="SSF53271">
    <property type="entry name" value="PRTase-like"/>
    <property type="match status" value="1"/>
</dbReference>
<dbReference type="RefSeq" id="WP_187768842.1">
    <property type="nucleotide sequence ID" value="NZ_JACTVM010000001.1"/>
</dbReference>
<accession>A0A8I0ETG9</accession>
<dbReference type="AlphaFoldDB" id="A0A8I0ETG9"/>
<evidence type="ECO:0000313" key="2">
    <source>
        <dbReference type="Proteomes" id="UP000620591"/>
    </source>
</evidence>
<dbReference type="PANTHER" id="PTHR47505">
    <property type="entry name" value="DNA UTILIZATION PROTEIN YHGH"/>
    <property type="match status" value="1"/>
</dbReference>
<dbReference type="InterPro" id="IPR029057">
    <property type="entry name" value="PRTase-like"/>
</dbReference>
<sequence>MRGWWQAAADLVLGVCCPLCGAPGLHPCRTCVAAVAPDPVVVDVGDVPVAVAGVHRGLRREALLAWKVGGAASLDPVIAHHLASAVVCLIGDVSSVALVPVPSTRRSRRERGRELVTDLAASTARTLAGVGVDAQVRPVLRLRRQTRDQHALSRGDRALNVAGSMAAAAVPTGPVVVVDDVLTTGATLLEAVRALSASGAFPILGAAAVVMAQPGSTPVASHPGDGLRSR</sequence>
<evidence type="ECO:0000313" key="1">
    <source>
        <dbReference type="EMBL" id="MBC9225764.1"/>
    </source>
</evidence>
<name>A0A8I0ETG9_9ACTN</name>
<gene>
    <name evidence="1" type="ORF">IBG24_05485</name>
</gene>
<dbReference type="Gene3D" id="3.40.50.2020">
    <property type="match status" value="1"/>
</dbReference>
<protein>
    <submittedName>
        <fullName evidence="1">ComF family protein</fullName>
    </submittedName>
</protein>